<dbReference type="PROSITE" id="PS50118">
    <property type="entry name" value="HMG_BOX_2"/>
    <property type="match status" value="1"/>
</dbReference>
<dbReference type="PANTHER" id="PTHR45789">
    <property type="entry name" value="FI18025P1"/>
    <property type="match status" value="1"/>
</dbReference>
<dbReference type="InterPro" id="IPR009071">
    <property type="entry name" value="HMG_box_dom"/>
</dbReference>
<dbReference type="SMART" id="SM00398">
    <property type="entry name" value="HMG"/>
    <property type="match status" value="1"/>
</dbReference>
<dbReference type="PANTHER" id="PTHR45789:SF2">
    <property type="entry name" value="FI18025P1"/>
    <property type="match status" value="1"/>
</dbReference>
<keyword evidence="2 3" id="KW-0539">Nucleus</keyword>
<dbReference type="InterPro" id="IPR036910">
    <property type="entry name" value="HMG_box_dom_sf"/>
</dbReference>
<name>A0A168KS67_ABSGL</name>
<keyword evidence="1 3" id="KW-0238">DNA-binding</keyword>
<proteinExistence type="predicted"/>
<dbReference type="InParanoid" id="A0A168KS67"/>
<dbReference type="SUPFAM" id="SSF47095">
    <property type="entry name" value="HMG-box"/>
    <property type="match status" value="1"/>
</dbReference>
<dbReference type="GO" id="GO:0005634">
    <property type="term" value="C:nucleus"/>
    <property type="evidence" value="ECO:0007669"/>
    <property type="project" value="UniProtKB-UniRule"/>
</dbReference>
<dbReference type="GO" id="GO:0000978">
    <property type="term" value="F:RNA polymerase II cis-regulatory region sequence-specific DNA binding"/>
    <property type="evidence" value="ECO:0007669"/>
    <property type="project" value="TreeGrafter"/>
</dbReference>
<keyword evidence="6" id="KW-1185">Reference proteome</keyword>
<evidence type="ECO:0000256" key="2">
    <source>
        <dbReference type="ARBA" id="ARBA00023242"/>
    </source>
</evidence>
<gene>
    <name evidence="5" type="primary">ABSGL_00624.1 scaffold 832</name>
</gene>
<dbReference type="AlphaFoldDB" id="A0A168KS67"/>
<dbReference type="GO" id="GO:0000981">
    <property type="term" value="F:DNA-binding transcription factor activity, RNA polymerase II-specific"/>
    <property type="evidence" value="ECO:0007669"/>
    <property type="project" value="TreeGrafter"/>
</dbReference>
<feature type="DNA-binding region" description="HMG box" evidence="3">
    <location>
        <begin position="1"/>
        <end position="61"/>
    </location>
</feature>
<dbReference type="EMBL" id="LT550270">
    <property type="protein sequence ID" value="SAL95306.1"/>
    <property type="molecule type" value="Genomic_DNA"/>
</dbReference>
<dbReference type="Proteomes" id="UP000078561">
    <property type="component" value="Unassembled WGS sequence"/>
</dbReference>
<evidence type="ECO:0000259" key="4">
    <source>
        <dbReference type="PROSITE" id="PS50118"/>
    </source>
</evidence>
<evidence type="ECO:0000313" key="5">
    <source>
        <dbReference type="EMBL" id="SAL95306.1"/>
    </source>
</evidence>
<evidence type="ECO:0000256" key="1">
    <source>
        <dbReference type="ARBA" id="ARBA00023125"/>
    </source>
</evidence>
<dbReference type="CDD" id="cd01389">
    <property type="entry name" value="HMG-box_ROX1-like"/>
    <property type="match status" value="1"/>
</dbReference>
<organism evidence="5">
    <name type="scientific">Absidia glauca</name>
    <name type="common">Pin mould</name>
    <dbReference type="NCBI Taxonomy" id="4829"/>
    <lineage>
        <taxon>Eukaryota</taxon>
        <taxon>Fungi</taxon>
        <taxon>Fungi incertae sedis</taxon>
        <taxon>Mucoromycota</taxon>
        <taxon>Mucoromycotina</taxon>
        <taxon>Mucoromycetes</taxon>
        <taxon>Mucorales</taxon>
        <taxon>Cunninghamellaceae</taxon>
        <taxon>Absidia</taxon>
    </lineage>
</organism>
<dbReference type="OrthoDB" id="6247875at2759"/>
<evidence type="ECO:0000313" key="6">
    <source>
        <dbReference type="Proteomes" id="UP000078561"/>
    </source>
</evidence>
<feature type="domain" description="HMG box" evidence="4">
    <location>
        <begin position="1"/>
        <end position="61"/>
    </location>
</feature>
<evidence type="ECO:0000256" key="3">
    <source>
        <dbReference type="PROSITE-ProRule" id="PRU00267"/>
    </source>
</evidence>
<dbReference type="Pfam" id="PF00505">
    <property type="entry name" value="HMG_box"/>
    <property type="match status" value="1"/>
</dbReference>
<dbReference type="Gene3D" id="1.10.30.10">
    <property type="entry name" value="High mobility group box domain"/>
    <property type="match status" value="1"/>
</dbReference>
<accession>A0A168KS67</accession>
<reference evidence="5" key="1">
    <citation type="submission" date="2016-04" db="EMBL/GenBank/DDBJ databases">
        <authorList>
            <person name="Evans L.H."/>
            <person name="Alamgir A."/>
            <person name="Owens N."/>
            <person name="Weber N.D."/>
            <person name="Virtaneva K."/>
            <person name="Barbian K."/>
            <person name="Babar A."/>
            <person name="Rosenke K."/>
        </authorList>
    </citation>
    <scope>NUCLEOTIDE SEQUENCE [LARGE SCALE GENOMIC DNA]</scope>
    <source>
        <strain evidence="5">CBS 101.48</strain>
    </source>
</reference>
<protein>
    <recommendedName>
        <fullName evidence="4">HMG box domain-containing protein</fullName>
    </recommendedName>
</protein>
<dbReference type="InterPro" id="IPR051356">
    <property type="entry name" value="SOX/SOX-like_TF"/>
</dbReference>
<dbReference type="STRING" id="4829.A0A168KS67"/>
<sequence length="189" mass="22092">MAFRLDKYPQVVSKSMCLNHRDVSKVISKWWKEASETEKAPYYKIAAKAKEDHKRMYPGYKYKPIKKSERRVRPYNRKQDIASGNGVLKLRREALKQDDTNSKLEGAPHIHMLRPYVRLSEATPVSHVDDSRPFLYDHIFVDRYDHANVPPSSLISDLPCIDDYFSFLKSETLLPVHSSMFSFSHPFML</sequence>